<comment type="similarity">
    <text evidence="2">Belongs to the RLP family.</text>
</comment>
<dbReference type="PROSITE" id="PS51450">
    <property type="entry name" value="LRR"/>
    <property type="match status" value="2"/>
</dbReference>
<dbReference type="Gene3D" id="3.80.10.10">
    <property type="entry name" value="Ribonuclease Inhibitor"/>
    <property type="match status" value="3"/>
</dbReference>
<dbReference type="InterPro" id="IPR013210">
    <property type="entry name" value="LRR_N_plant-typ"/>
</dbReference>
<dbReference type="PRINTS" id="PR00019">
    <property type="entry name" value="LEURICHRPT"/>
</dbReference>
<proteinExistence type="inferred from homology"/>
<name>A0A835F145_9POAL</name>
<keyword evidence="8" id="KW-0677">Repeat</keyword>
<dbReference type="Pfam" id="PF12799">
    <property type="entry name" value="LRR_4"/>
    <property type="match status" value="1"/>
</dbReference>
<dbReference type="Pfam" id="PF13516">
    <property type="entry name" value="LRR_6"/>
    <property type="match status" value="1"/>
</dbReference>
<sequence>MIQTTWCLVFLSLSTQSTSTTAAGRCAPHERDALLAFRASFTDGKYLSSWRGEDCCQWNGVHCSNLTRRVVELQIRHSRVANSSIGFRGGQMNSSLLGLQHLRSLDLSYNDFNGMPVPEFIGGLTNLRYLYLSYSNFGGRVPPQLGNLSRLLHLDLGFSNVNTYYASVSDIHSDDLTWLSRLTKLHYLDLTKVNLSTVVDWAHVVNKLPSLVTLKMRLCTLQNSIPLPVHINLTSLQYLDLGGTDFRLPAGANSLFFWDLPSLLHLDMEGCGLQGLIPEKMGNMTSIIRIHLGANDLTGTIPATFRNLHNLEALWLSLNNLNGALSELLQRLAGNSLSTLWLYENNLTGRLPDQLGRFSNLTTLDLSYNRLSGGIPSSIGALTKLTELQLGFNNFDGTITEAHLGKLASLDYLDLSDNSLTVLVQERWVPPFKLTKAALRTRNMVLSRNQISGMLSATMLQEMEAETIFSEVLPTWIGDQLPSLALLSLRSNLFSGHIPQQLGKMKKLQYLDLASNSMSGTIPQTLGDLAAMAISPQDDGSLADIVDFGMSSGNTDLVTYTDSSLVTIKGQQLEFATGIMYLVNLDLSGNTFTGHIPEEIGKLAALKNLNLSWNHVSGVMPDSVGKLHSLESLDLSQNQLSGEIPASLSDLTSLAHLNLSYNCLTGKIPSGNQLQTLNDQASIYIGNPGLCGPPLTNSCSNANLTPSAPLESREFSDSVSFFLAMCCGYVVGLWTVFCLYLFKKDWRVVSLSFSDLLYDWIYVQVALSWAYLRGKHE</sequence>
<evidence type="ECO:0000256" key="4">
    <source>
        <dbReference type="ARBA" id="ARBA00022614"/>
    </source>
</evidence>
<dbReference type="FunFam" id="3.80.10.10:FF:000095">
    <property type="entry name" value="LRR receptor-like serine/threonine-protein kinase GSO1"/>
    <property type="match status" value="1"/>
</dbReference>
<dbReference type="InterPro" id="IPR003591">
    <property type="entry name" value="Leu-rich_rpt_typical-subtyp"/>
</dbReference>
<dbReference type="GO" id="GO:0005886">
    <property type="term" value="C:plasma membrane"/>
    <property type="evidence" value="ECO:0007669"/>
    <property type="project" value="UniProtKB-SubCell"/>
</dbReference>
<accession>A0A835F145</accession>
<evidence type="ECO:0000256" key="13">
    <source>
        <dbReference type="SAM" id="SignalP"/>
    </source>
</evidence>
<keyword evidence="11" id="KW-0325">Glycoprotein</keyword>
<reference evidence="15" key="1">
    <citation type="submission" date="2020-07" db="EMBL/GenBank/DDBJ databases">
        <title>Genome sequence and genetic diversity analysis of an under-domesticated orphan crop, white fonio (Digitaria exilis).</title>
        <authorList>
            <person name="Bennetzen J.L."/>
            <person name="Chen S."/>
            <person name="Ma X."/>
            <person name="Wang X."/>
            <person name="Yssel A.E.J."/>
            <person name="Chaluvadi S.R."/>
            <person name="Johnson M."/>
            <person name="Gangashetty P."/>
            <person name="Hamidou F."/>
            <person name="Sanogo M.D."/>
            <person name="Zwaenepoel A."/>
            <person name="Wallace J."/>
            <person name="Van De Peer Y."/>
            <person name="Van Deynze A."/>
        </authorList>
    </citation>
    <scope>NUCLEOTIDE SEQUENCE</scope>
    <source>
        <tissue evidence="15">Leaves</tissue>
    </source>
</reference>
<evidence type="ECO:0000256" key="5">
    <source>
        <dbReference type="ARBA" id="ARBA00022626"/>
    </source>
</evidence>
<evidence type="ECO:0000256" key="1">
    <source>
        <dbReference type="ARBA" id="ARBA00004251"/>
    </source>
</evidence>
<keyword evidence="16" id="KW-1185">Reference proteome</keyword>
<dbReference type="Pfam" id="PF00560">
    <property type="entry name" value="LRR_1"/>
    <property type="match status" value="4"/>
</dbReference>
<dbReference type="SUPFAM" id="SSF52058">
    <property type="entry name" value="L domain-like"/>
    <property type="match status" value="1"/>
</dbReference>
<dbReference type="Pfam" id="PF08263">
    <property type="entry name" value="LRRNT_2"/>
    <property type="match status" value="1"/>
</dbReference>
<feature type="signal peptide" evidence="13">
    <location>
        <begin position="1"/>
        <end position="22"/>
    </location>
</feature>
<feature type="transmembrane region" description="Helical" evidence="12">
    <location>
        <begin position="719"/>
        <end position="742"/>
    </location>
</feature>
<keyword evidence="4" id="KW-0433">Leucine-rich repeat</keyword>
<evidence type="ECO:0000259" key="14">
    <source>
        <dbReference type="Pfam" id="PF08263"/>
    </source>
</evidence>
<comment type="subcellular location">
    <subcellularLocation>
        <location evidence="1">Cell membrane</location>
        <topology evidence="1">Single-pass type I membrane protein</topology>
    </subcellularLocation>
</comment>
<dbReference type="Pfam" id="PF13855">
    <property type="entry name" value="LRR_8"/>
    <property type="match status" value="1"/>
</dbReference>
<organism evidence="15 16">
    <name type="scientific">Digitaria exilis</name>
    <dbReference type="NCBI Taxonomy" id="1010633"/>
    <lineage>
        <taxon>Eukaryota</taxon>
        <taxon>Viridiplantae</taxon>
        <taxon>Streptophyta</taxon>
        <taxon>Embryophyta</taxon>
        <taxon>Tracheophyta</taxon>
        <taxon>Spermatophyta</taxon>
        <taxon>Magnoliopsida</taxon>
        <taxon>Liliopsida</taxon>
        <taxon>Poales</taxon>
        <taxon>Poaceae</taxon>
        <taxon>PACMAD clade</taxon>
        <taxon>Panicoideae</taxon>
        <taxon>Panicodae</taxon>
        <taxon>Paniceae</taxon>
        <taxon>Anthephorinae</taxon>
        <taxon>Digitaria</taxon>
    </lineage>
</organism>
<dbReference type="OrthoDB" id="621599at2759"/>
<evidence type="ECO:0000256" key="6">
    <source>
        <dbReference type="ARBA" id="ARBA00022692"/>
    </source>
</evidence>
<dbReference type="PANTHER" id="PTHR48063:SF93">
    <property type="entry name" value="LEUCINE-RICH REPEAT-CONTAINING N-TERMINAL PLANT-TYPE DOMAIN-CONTAINING PROTEIN"/>
    <property type="match status" value="1"/>
</dbReference>
<keyword evidence="3" id="KW-1003">Cell membrane</keyword>
<evidence type="ECO:0000256" key="7">
    <source>
        <dbReference type="ARBA" id="ARBA00022729"/>
    </source>
</evidence>
<dbReference type="InterPro" id="IPR032675">
    <property type="entry name" value="LRR_dom_sf"/>
</dbReference>
<evidence type="ECO:0000256" key="11">
    <source>
        <dbReference type="ARBA" id="ARBA00023180"/>
    </source>
</evidence>
<evidence type="ECO:0000256" key="3">
    <source>
        <dbReference type="ARBA" id="ARBA00022475"/>
    </source>
</evidence>
<dbReference type="SUPFAM" id="SSF52047">
    <property type="entry name" value="RNI-like"/>
    <property type="match status" value="1"/>
</dbReference>
<dbReference type="GO" id="GO:0009742">
    <property type="term" value="P:brassinosteroid mediated signaling pathway"/>
    <property type="evidence" value="ECO:0007669"/>
    <property type="project" value="UniProtKB-KW"/>
</dbReference>
<dbReference type="SMART" id="SM00369">
    <property type="entry name" value="LRR_TYP"/>
    <property type="match status" value="9"/>
</dbReference>
<evidence type="ECO:0000313" key="16">
    <source>
        <dbReference type="Proteomes" id="UP000636709"/>
    </source>
</evidence>
<dbReference type="InterPro" id="IPR046956">
    <property type="entry name" value="RLP23-like"/>
</dbReference>
<keyword evidence="5" id="KW-1070">Brassinosteroid signaling pathway</keyword>
<evidence type="ECO:0000256" key="10">
    <source>
        <dbReference type="ARBA" id="ARBA00023136"/>
    </source>
</evidence>
<evidence type="ECO:0000256" key="8">
    <source>
        <dbReference type="ARBA" id="ARBA00022737"/>
    </source>
</evidence>
<gene>
    <name evidence="15" type="ORF">HU200_019912</name>
</gene>
<evidence type="ECO:0000256" key="2">
    <source>
        <dbReference type="ARBA" id="ARBA00009592"/>
    </source>
</evidence>
<keyword evidence="6 12" id="KW-0812">Transmembrane</keyword>
<evidence type="ECO:0000313" key="15">
    <source>
        <dbReference type="EMBL" id="KAF8725394.1"/>
    </source>
</evidence>
<feature type="domain" description="Leucine-rich repeat-containing N-terminal plant-type" evidence="14">
    <location>
        <begin position="28"/>
        <end position="64"/>
    </location>
</feature>
<comment type="caution">
    <text evidence="15">The sequence shown here is derived from an EMBL/GenBank/DDBJ whole genome shotgun (WGS) entry which is preliminary data.</text>
</comment>
<evidence type="ECO:0000256" key="9">
    <source>
        <dbReference type="ARBA" id="ARBA00022989"/>
    </source>
</evidence>
<dbReference type="AlphaFoldDB" id="A0A835F145"/>
<keyword evidence="7 13" id="KW-0732">Signal</keyword>
<protein>
    <recommendedName>
        <fullName evidence="14">Leucine-rich repeat-containing N-terminal plant-type domain-containing protein</fullName>
    </recommendedName>
</protein>
<dbReference type="FunFam" id="3.80.10.10:FF:000111">
    <property type="entry name" value="LRR receptor-like serine/threonine-protein kinase ERECTA"/>
    <property type="match status" value="1"/>
</dbReference>
<keyword evidence="10 12" id="KW-0472">Membrane</keyword>
<dbReference type="Proteomes" id="UP000636709">
    <property type="component" value="Unassembled WGS sequence"/>
</dbReference>
<dbReference type="InterPro" id="IPR001611">
    <property type="entry name" value="Leu-rich_rpt"/>
</dbReference>
<feature type="chain" id="PRO_5032979293" description="Leucine-rich repeat-containing N-terminal plant-type domain-containing protein" evidence="13">
    <location>
        <begin position="23"/>
        <end position="777"/>
    </location>
</feature>
<dbReference type="InterPro" id="IPR025875">
    <property type="entry name" value="Leu-rich_rpt_4"/>
</dbReference>
<dbReference type="PANTHER" id="PTHR48063">
    <property type="entry name" value="LRR RECEPTOR-LIKE KINASE"/>
    <property type="match status" value="1"/>
</dbReference>
<dbReference type="EMBL" id="JACEFO010001653">
    <property type="protein sequence ID" value="KAF8725394.1"/>
    <property type="molecule type" value="Genomic_DNA"/>
</dbReference>
<evidence type="ECO:0000256" key="12">
    <source>
        <dbReference type="SAM" id="Phobius"/>
    </source>
</evidence>
<keyword evidence="9 12" id="KW-1133">Transmembrane helix</keyword>